<feature type="binding site" evidence="14">
    <location>
        <position position="235"/>
    </location>
    <ligand>
        <name>a divalent metal cation</name>
        <dbReference type="ChEBI" id="CHEBI:60240"/>
    </ligand>
</feature>
<evidence type="ECO:0000313" key="16">
    <source>
        <dbReference type="EMBL" id="EKV26493.1"/>
    </source>
</evidence>
<evidence type="ECO:0000313" key="17">
    <source>
        <dbReference type="Proteomes" id="UP000009881"/>
    </source>
</evidence>
<dbReference type="Gene3D" id="3.30.1330.50">
    <property type="entry name" value="2-C-methyl-D-erythritol 2,4-cyclodiphosphate synthase"/>
    <property type="match status" value="1"/>
</dbReference>
<evidence type="ECO:0000256" key="6">
    <source>
        <dbReference type="ARBA" id="ARBA00008480"/>
    </source>
</evidence>
<dbReference type="HAMAP" id="MF_00107">
    <property type="entry name" value="IspF"/>
    <property type="match status" value="1"/>
</dbReference>
<dbReference type="STRING" id="1238182.C882_2785"/>
<dbReference type="HAMAP" id="MF_01520">
    <property type="entry name" value="IspDF"/>
    <property type="match status" value="1"/>
</dbReference>
<comment type="similarity">
    <text evidence="6">Belongs to the IspF family.</text>
</comment>
<keyword evidence="11 14" id="KW-0414">Isoprene biosynthesis</keyword>
<dbReference type="InterPro" id="IPR034683">
    <property type="entry name" value="IspD/TarI"/>
</dbReference>
<comment type="catalytic activity">
    <reaction evidence="2 14">
        <text>2-C-methyl-D-erythritol 4-phosphate + CTP + H(+) = 4-CDP-2-C-methyl-D-erythritol + diphosphate</text>
        <dbReference type="Rhea" id="RHEA:13429"/>
        <dbReference type="ChEBI" id="CHEBI:15378"/>
        <dbReference type="ChEBI" id="CHEBI:33019"/>
        <dbReference type="ChEBI" id="CHEBI:37563"/>
        <dbReference type="ChEBI" id="CHEBI:57823"/>
        <dbReference type="ChEBI" id="CHEBI:58262"/>
        <dbReference type="EC" id="2.7.7.60"/>
    </reaction>
</comment>
<evidence type="ECO:0000256" key="14">
    <source>
        <dbReference type="HAMAP-Rule" id="MF_01520"/>
    </source>
</evidence>
<dbReference type="EC" id="4.6.1.12" evidence="14"/>
<feature type="site" description="Transition state stabilizer" evidence="14">
    <location>
        <position position="262"/>
    </location>
</feature>
<dbReference type="InterPro" id="IPR020555">
    <property type="entry name" value="MECDP_synthase_CS"/>
</dbReference>
<keyword evidence="17" id="KW-1185">Reference proteome</keyword>
<dbReference type="GO" id="GO:0019288">
    <property type="term" value="P:isopentenyl diphosphate biosynthetic process, methylerythritol 4-phosphate pathway"/>
    <property type="evidence" value="ECO:0007669"/>
    <property type="project" value="UniProtKB-UniRule"/>
</dbReference>
<accession>K9H793</accession>
<keyword evidence="13 14" id="KW-0511">Multifunctional enzyme</keyword>
<feature type="region of interest" description="2-C-methyl-D-erythritol 2,4-cyclodiphosphate synthase" evidence="14">
    <location>
        <begin position="229"/>
        <end position="388"/>
    </location>
</feature>
<feature type="site" description="Positions MEP for the nucleophilic attack" evidence="14">
    <location>
        <position position="208"/>
    </location>
</feature>
<protein>
    <recommendedName>
        <fullName evidence="14">Bifunctional enzyme IspD/IspF</fullName>
    </recommendedName>
    <domain>
        <recommendedName>
            <fullName evidence="14">2-C-methyl-D-erythritol 4-phosphate cytidylyltransferase</fullName>
            <ecNumber evidence="14">2.7.7.60</ecNumber>
        </recommendedName>
        <alternativeName>
            <fullName evidence="14">4-diphosphocytidyl-2C-methyl-D-erythritol synthase</fullName>
        </alternativeName>
        <alternativeName>
            <fullName evidence="14">MEP cytidylyltransferase</fullName>
            <shortName evidence="14">MCT</shortName>
        </alternativeName>
    </domain>
    <domain>
        <recommendedName>
            <fullName evidence="14">2-C-methyl-D-erythritol 2,4-cyclodiphosphate synthase</fullName>
            <shortName evidence="14">MECDP-synthase</shortName>
            <shortName evidence="14">MECPP-synthase</shortName>
            <shortName evidence="14">MECPS</shortName>
            <ecNumber evidence="14">4.6.1.12</ecNumber>
        </recommendedName>
    </domain>
</protein>
<feature type="binding site" evidence="14">
    <location>
        <position position="270"/>
    </location>
    <ligand>
        <name>a divalent metal cation</name>
        <dbReference type="ChEBI" id="CHEBI:60240"/>
    </ligand>
</feature>
<evidence type="ECO:0000256" key="4">
    <source>
        <dbReference type="ARBA" id="ARBA00004709"/>
    </source>
</evidence>
<evidence type="ECO:0000256" key="10">
    <source>
        <dbReference type="ARBA" id="ARBA00022723"/>
    </source>
</evidence>
<comment type="caution">
    <text evidence="14">Lacks conserved residue(s) required for the propagation of feature annotation.</text>
</comment>
<sequence length="388" mass="40349">MTTVVALVVAAGRGARMGGGGLPKQYRLLGGRPVLRHSLGTLAGHPSVDHVLTVIHPDDRPLYEEAAAGLNLADPVPGGAERQDSVRLGLEAAAGLGADVVLIHDGARPFVDAGVIDRVVAALIDHDGAIPALPVADTLKRGDASGRITETVPRDGLWRAQTPQGFRFEAIRQAHRAAEGKVLTDDAAVLEAAGGTVVLVPGAEANVKITTGEDLTRAERLFDRPLEPRTGTGFDVHAFAAGGDGVQLCGVLVPYSARLAGHSDADVAWHAITDAILGAIGAADIGRHFPPTDEKWKGADSAVFLAHAARLVEARGGRIAHVDVTVICERPKIGPFRSAMRARTAEVLGLSAERVNVKGTTTEKLGFTGRREGIAAQAAATVLLPALF</sequence>
<evidence type="ECO:0000256" key="8">
    <source>
        <dbReference type="ARBA" id="ARBA00022679"/>
    </source>
</evidence>
<gene>
    <name evidence="14" type="primary">ispDF</name>
    <name evidence="16" type="ORF">C882_2785</name>
</gene>
<dbReference type="CDD" id="cd00554">
    <property type="entry name" value="MECDP_synthase"/>
    <property type="match status" value="1"/>
</dbReference>
<comment type="pathway">
    <text evidence="4 14">Isoprenoid biosynthesis; isopentenyl diphosphate biosynthesis via DXP pathway; isopentenyl diphosphate from 1-deoxy-D-xylulose 5-phosphate: step 4/6.</text>
</comment>
<evidence type="ECO:0000256" key="9">
    <source>
        <dbReference type="ARBA" id="ARBA00022695"/>
    </source>
</evidence>
<comment type="similarity">
    <text evidence="14">In the N-terminal section; belongs to the IspD/TarI cytidylyltransferase family. IspD subfamily.</text>
</comment>
<dbReference type="HAMAP" id="MF_00108">
    <property type="entry name" value="IspD"/>
    <property type="match status" value="1"/>
</dbReference>
<name>K9H793_9PROT</name>
<feature type="domain" description="2-C-methyl-D-erythritol 2,4-cyclodiphosphate synthase" evidence="15">
    <location>
        <begin position="229"/>
        <end position="382"/>
    </location>
</feature>
<comment type="caution">
    <text evidence="16">The sequence shown here is derived from an EMBL/GenBank/DDBJ whole genome shotgun (WGS) entry which is preliminary data.</text>
</comment>
<dbReference type="PROSITE" id="PS01350">
    <property type="entry name" value="ISPF"/>
    <property type="match status" value="1"/>
</dbReference>
<feature type="binding site" evidence="14">
    <location>
        <begin position="284"/>
        <end position="286"/>
    </location>
    <ligand>
        <name>4-CDP-2-C-methyl-D-erythritol 2-phosphate</name>
        <dbReference type="ChEBI" id="CHEBI:57919"/>
    </ligand>
</feature>
<dbReference type="InterPro" id="IPR026596">
    <property type="entry name" value="IspD/F"/>
</dbReference>
<dbReference type="InterPro" id="IPR001228">
    <property type="entry name" value="IspD"/>
</dbReference>
<dbReference type="PROSITE" id="PS01295">
    <property type="entry name" value="ISPD"/>
    <property type="match status" value="1"/>
</dbReference>
<comment type="function">
    <text evidence="14">Bifunctional enzyme that catalyzes the formation of 4-diphosphocytidyl-2-C-methyl-D-erythritol from CTP and 2-C-methyl-D-erythritol 4-phosphate (MEP) (IspD), and catalyzes the conversion of 4-diphosphocytidyl-2-C-methyl-D-erythritol 2-phosphate (CDP-ME2P) to 2-C-methyl-D-erythritol 2,4-cyclodiphosphate (ME-CPP) with a corresponding release of cytidine 5-monophosphate (CMP) (IspF).</text>
</comment>
<dbReference type="OrthoDB" id="9804336at2"/>
<evidence type="ECO:0000256" key="1">
    <source>
        <dbReference type="ARBA" id="ARBA00000200"/>
    </source>
</evidence>
<feature type="binding site" evidence="14">
    <location>
        <begin position="360"/>
        <end position="363"/>
    </location>
    <ligand>
        <name>4-CDP-2-C-methyl-D-erythritol 2-phosphate</name>
        <dbReference type="ChEBI" id="CHEBI:57919"/>
    </ligand>
</feature>
<dbReference type="GO" id="GO:0008685">
    <property type="term" value="F:2-C-methyl-D-erythritol 2,4-cyclodiphosphate synthase activity"/>
    <property type="evidence" value="ECO:0007669"/>
    <property type="project" value="UniProtKB-UniRule"/>
</dbReference>
<comment type="catalytic activity">
    <reaction evidence="1 14">
        <text>4-CDP-2-C-methyl-D-erythritol 2-phosphate = 2-C-methyl-D-erythritol 2,4-cyclic diphosphate + CMP</text>
        <dbReference type="Rhea" id="RHEA:23864"/>
        <dbReference type="ChEBI" id="CHEBI:57919"/>
        <dbReference type="ChEBI" id="CHEBI:58483"/>
        <dbReference type="ChEBI" id="CHEBI:60377"/>
        <dbReference type="EC" id="4.6.1.12"/>
    </reaction>
</comment>
<dbReference type="Pfam" id="PF02542">
    <property type="entry name" value="YgbB"/>
    <property type="match status" value="1"/>
</dbReference>
<organism evidence="16 17">
    <name type="scientific">Caenispirillum salinarum AK4</name>
    <dbReference type="NCBI Taxonomy" id="1238182"/>
    <lineage>
        <taxon>Bacteria</taxon>
        <taxon>Pseudomonadati</taxon>
        <taxon>Pseudomonadota</taxon>
        <taxon>Alphaproteobacteria</taxon>
        <taxon>Rhodospirillales</taxon>
        <taxon>Novispirillaceae</taxon>
        <taxon>Caenispirillum</taxon>
    </lineage>
</organism>
<feature type="site" description="Positions MEP for the nucleophilic attack" evidence="14">
    <location>
        <position position="154"/>
    </location>
</feature>
<dbReference type="SUPFAM" id="SSF69765">
    <property type="entry name" value="IpsF-like"/>
    <property type="match status" value="1"/>
</dbReference>
<dbReference type="EMBL" id="ANHY01000030">
    <property type="protein sequence ID" value="EKV26493.1"/>
    <property type="molecule type" value="Genomic_DNA"/>
</dbReference>
<evidence type="ECO:0000256" key="7">
    <source>
        <dbReference type="ARBA" id="ARBA00009789"/>
    </source>
</evidence>
<feature type="binding site" evidence="14">
    <location>
        <position position="370"/>
    </location>
    <ligand>
        <name>4-CDP-2-C-methyl-D-erythritol 2-phosphate</name>
        <dbReference type="ChEBI" id="CHEBI:57919"/>
    </ligand>
</feature>
<dbReference type="GO" id="GO:0046872">
    <property type="term" value="F:metal ion binding"/>
    <property type="evidence" value="ECO:0007669"/>
    <property type="project" value="UniProtKB-KW"/>
</dbReference>
<keyword evidence="12 14" id="KW-0456">Lyase</keyword>
<evidence type="ECO:0000256" key="3">
    <source>
        <dbReference type="ARBA" id="ARBA00001968"/>
    </source>
</evidence>
<dbReference type="eggNOG" id="COG0245">
    <property type="taxonomic scope" value="Bacteria"/>
</dbReference>
<dbReference type="InterPro" id="IPR018294">
    <property type="entry name" value="ISPD_synthase_CS"/>
</dbReference>
<feature type="site" description="Transition state stabilizer" evidence="14">
    <location>
        <position position="361"/>
    </location>
</feature>
<dbReference type="InterPro" id="IPR036571">
    <property type="entry name" value="MECDP_synthase_sf"/>
</dbReference>
<evidence type="ECO:0000256" key="12">
    <source>
        <dbReference type="ARBA" id="ARBA00023239"/>
    </source>
</evidence>
<dbReference type="InterPro" id="IPR003526">
    <property type="entry name" value="MECDP_synthase"/>
</dbReference>
<feature type="binding site" evidence="14">
    <location>
        <position position="367"/>
    </location>
    <ligand>
        <name>4-CDP-2-C-methyl-D-erythritol 2-phosphate</name>
        <dbReference type="ChEBI" id="CHEBI:57919"/>
    </ligand>
</feature>
<dbReference type="UniPathway" id="UPA00056">
    <property type="reaction ID" value="UER00093"/>
</dbReference>
<dbReference type="Pfam" id="PF01128">
    <property type="entry name" value="IspD"/>
    <property type="match status" value="1"/>
</dbReference>
<feature type="binding site" evidence="14">
    <location>
        <position position="237"/>
    </location>
    <ligand>
        <name>a divalent metal cation</name>
        <dbReference type="ChEBI" id="CHEBI:60240"/>
    </ligand>
</feature>
<dbReference type="GO" id="GO:0050518">
    <property type="term" value="F:2-C-methyl-D-erythritol 4-phosphate cytidylyltransferase activity"/>
    <property type="evidence" value="ECO:0007669"/>
    <property type="project" value="UniProtKB-UniRule"/>
</dbReference>
<evidence type="ECO:0000256" key="2">
    <source>
        <dbReference type="ARBA" id="ARBA00001282"/>
    </source>
</evidence>
<keyword evidence="9 14" id="KW-0548">Nucleotidyltransferase</keyword>
<dbReference type="NCBIfam" id="NF006899">
    <property type="entry name" value="PRK09382.1"/>
    <property type="match status" value="1"/>
</dbReference>
<proteinExistence type="inferred from homology"/>
<feature type="site" description="Transition state stabilizer" evidence="14">
    <location>
        <position position="24"/>
    </location>
</feature>
<evidence type="ECO:0000256" key="13">
    <source>
        <dbReference type="ARBA" id="ARBA00023268"/>
    </source>
</evidence>
<evidence type="ECO:0000256" key="5">
    <source>
        <dbReference type="ARBA" id="ARBA00004787"/>
    </source>
</evidence>
<dbReference type="Gene3D" id="3.90.550.10">
    <property type="entry name" value="Spore Coat Polysaccharide Biosynthesis Protein SpsA, Chain A"/>
    <property type="match status" value="1"/>
</dbReference>
<dbReference type="NCBIfam" id="TIGR00453">
    <property type="entry name" value="ispD"/>
    <property type="match status" value="1"/>
</dbReference>
<dbReference type="EC" id="2.7.7.60" evidence="14"/>
<keyword evidence="10 14" id="KW-0479">Metal-binding</keyword>
<dbReference type="GO" id="GO:0016114">
    <property type="term" value="P:terpenoid biosynthetic process"/>
    <property type="evidence" value="ECO:0007669"/>
    <property type="project" value="InterPro"/>
</dbReference>
<dbReference type="NCBIfam" id="TIGR00151">
    <property type="entry name" value="ispF"/>
    <property type="match status" value="1"/>
</dbReference>
<dbReference type="eggNOG" id="COG1211">
    <property type="taxonomic scope" value="Bacteria"/>
</dbReference>
<dbReference type="CDD" id="cd02516">
    <property type="entry name" value="CDP-ME_synthetase"/>
    <property type="match status" value="1"/>
</dbReference>
<dbReference type="PANTHER" id="PTHR43181">
    <property type="entry name" value="2-C-METHYL-D-ERYTHRITOL 2,4-CYCLODIPHOSPHATE SYNTHASE, CHLOROPLASTIC"/>
    <property type="match status" value="1"/>
</dbReference>
<comment type="cofactor">
    <cofactor evidence="3 14">
        <name>a divalent metal cation</name>
        <dbReference type="ChEBI" id="CHEBI:60240"/>
    </cofactor>
</comment>
<comment type="similarity">
    <text evidence="7">Belongs to the IspD/TarI cytidylyltransferase family. IspD subfamily.</text>
</comment>
<comment type="pathway">
    <text evidence="5 14">Isoprenoid biosynthesis; isopentenyl diphosphate biosynthesis via DXP pathway; isopentenyl diphosphate from 1-deoxy-D-xylulose 5-phosphate: step 2/6.</text>
</comment>
<reference evidence="16 17" key="1">
    <citation type="journal article" date="2013" name="Genome Announc.">
        <title>Draft Genome Sequence of an Alphaproteobacterium, Caenispirillum salinarum AK4(T), Isolated from a Solar Saltern.</title>
        <authorList>
            <person name="Khatri I."/>
            <person name="Singh A."/>
            <person name="Korpole S."/>
            <person name="Pinnaka A.K."/>
            <person name="Subramanian S."/>
        </authorList>
    </citation>
    <scope>NUCLEOTIDE SEQUENCE [LARGE SCALE GENOMIC DNA]</scope>
    <source>
        <strain evidence="16 17">AK4</strain>
    </source>
</reference>
<dbReference type="Proteomes" id="UP000009881">
    <property type="component" value="Unassembled WGS sequence"/>
</dbReference>
<dbReference type="PATRIC" id="fig|1238182.3.peg.4336"/>
<feature type="region of interest" description="2-C-methyl-D-erythritol 4-phosphate cytidylyltransferase" evidence="14">
    <location>
        <begin position="1"/>
        <end position="228"/>
    </location>
</feature>
<feature type="site" description="Transition state stabilizer" evidence="14">
    <location>
        <position position="16"/>
    </location>
</feature>
<evidence type="ECO:0000259" key="15">
    <source>
        <dbReference type="Pfam" id="PF02542"/>
    </source>
</evidence>
<evidence type="ECO:0000256" key="11">
    <source>
        <dbReference type="ARBA" id="ARBA00023229"/>
    </source>
</evidence>
<dbReference type="FunFam" id="3.90.550.10:FF:000003">
    <property type="entry name" value="2-C-methyl-D-erythritol 4-phosphate cytidylyltransferase"/>
    <property type="match status" value="1"/>
</dbReference>
<dbReference type="AlphaFoldDB" id="K9H793"/>
<dbReference type="PANTHER" id="PTHR43181:SF1">
    <property type="entry name" value="2-C-METHYL-D-ERYTHRITOL 2,4-CYCLODIPHOSPHATE SYNTHASE, CHLOROPLASTIC"/>
    <property type="match status" value="1"/>
</dbReference>
<dbReference type="SUPFAM" id="SSF53448">
    <property type="entry name" value="Nucleotide-diphospho-sugar transferases"/>
    <property type="match status" value="1"/>
</dbReference>
<comment type="similarity">
    <text evidence="14">In the C-terminal section; belongs to the IspF family.</text>
</comment>
<keyword evidence="8 14" id="KW-0808">Transferase</keyword>
<feature type="binding site" evidence="14">
    <location>
        <begin position="262"/>
        <end position="263"/>
    </location>
    <ligand>
        <name>4-CDP-2-C-methyl-D-erythritol 2-phosphate</name>
        <dbReference type="ChEBI" id="CHEBI:57919"/>
    </ligand>
</feature>
<dbReference type="RefSeq" id="WP_009542776.1">
    <property type="nucleotide sequence ID" value="NZ_ANHY01000030.1"/>
</dbReference>
<feature type="binding site" evidence="14">
    <location>
        <begin position="235"/>
        <end position="237"/>
    </location>
    <ligand>
        <name>4-CDP-2-C-methyl-D-erythritol 2-phosphate</name>
        <dbReference type="ChEBI" id="CHEBI:57919"/>
    </ligand>
</feature>
<dbReference type="InterPro" id="IPR029044">
    <property type="entry name" value="Nucleotide-diphossugar_trans"/>
</dbReference>